<evidence type="ECO:0000313" key="11">
    <source>
        <dbReference type="EMBL" id="CEJ82095.1"/>
    </source>
</evidence>
<feature type="transmembrane region" description="Helical" evidence="10">
    <location>
        <begin position="172"/>
        <end position="193"/>
    </location>
</feature>
<accession>A0A0A1T7G3</accession>
<evidence type="ECO:0000256" key="2">
    <source>
        <dbReference type="ARBA" id="ARBA00008807"/>
    </source>
</evidence>
<keyword evidence="6" id="KW-0653">Protein transport</keyword>
<proteinExistence type="inferred from homology"/>
<keyword evidence="5" id="KW-0571">Peptide transport</keyword>
<dbReference type="InterPro" id="IPR004813">
    <property type="entry name" value="OPT"/>
</dbReference>
<dbReference type="GO" id="GO:0035673">
    <property type="term" value="F:oligopeptide transmembrane transporter activity"/>
    <property type="evidence" value="ECO:0007669"/>
    <property type="project" value="InterPro"/>
</dbReference>
<evidence type="ECO:0000256" key="5">
    <source>
        <dbReference type="ARBA" id="ARBA00022856"/>
    </source>
</evidence>
<evidence type="ECO:0000256" key="10">
    <source>
        <dbReference type="SAM" id="Phobius"/>
    </source>
</evidence>
<feature type="transmembrane region" description="Helical" evidence="10">
    <location>
        <begin position="704"/>
        <end position="727"/>
    </location>
</feature>
<feature type="transmembrane region" description="Helical" evidence="10">
    <location>
        <begin position="473"/>
        <end position="494"/>
    </location>
</feature>
<comment type="similarity">
    <text evidence="2">Belongs to the oligopeptide OPT transporter family.</text>
</comment>
<evidence type="ECO:0000256" key="1">
    <source>
        <dbReference type="ARBA" id="ARBA00004141"/>
    </source>
</evidence>
<feature type="transmembrane region" description="Helical" evidence="10">
    <location>
        <begin position="136"/>
        <end position="152"/>
    </location>
</feature>
<evidence type="ECO:0000256" key="4">
    <source>
        <dbReference type="ARBA" id="ARBA00022692"/>
    </source>
</evidence>
<dbReference type="GO" id="GO:0016020">
    <property type="term" value="C:membrane"/>
    <property type="evidence" value="ECO:0007669"/>
    <property type="project" value="UniProtKB-SubCell"/>
</dbReference>
<evidence type="ECO:0000313" key="12">
    <source>
        <dbReference type="Proteomes" id="UP000039046"/>
    </source>
</evidence>
<dbReference type="GO" id="GO:0015031">
    <property type="term" value="P:protein transport"/>
    <property type="evidence" value="ECO:0007669"/>
    <property type="project" value="UniProtKB-KW"/>
</dbReference>
<feature type="transmembrane region" description="Helical" evidence="10">
    <location>
        <begin position="675"/>
        <end position="692"/>
    </location>
</feature>
<dbReference type="HOGENOM" id="CLU_004965_4_2_1"/>
<keyword evidence="12" id="KW-1185">Reference proteome</keyword>
<reference evidence="11 12" key="1">
    <citation type="journal article" date="2015" name="Genome Announc.">
        <title>Draft Genome Sequence and Gene Annotation of the Entomopathogenic Fungus Verticillium hemipterigenum.</title>
        <authorList>
            <person name="Horn F."/>
            <person name="Habel A."/>
            <person name="Scharf D.H."/>
            <person name="Dworschak J."/>
            <person name="Brakhage A.A."/>
            <person name="Guthke R."/>
            <person name="Hertweck C."/>
            <person name="Linde J."/>
        </authorList>
    </citation>
    <scope>NUCLEOTIDE SEQUENCE [LARGE SCALE GENOMIC DNA]</scope>
</reference>
<dbReference type="Proteomes" id="UP000039046">
    <property type="component" value="Unassembled WGS sequence"/>
</dbReference>
<feature type="transmembrane region" description="Helical" evidence="10">
    <location>
        <begin position="64"/>
        <end position="84"/>
    </location>
</feature>
<organism evidence="11 12">
    <name type="scientific">[Torrubiella] hemipterigena</name>
    <dbReference type="NCBI Taxonomy" id="1531966"/>
    <lineage>
        <taxon>Eukaryota</taxon>
        <taxon>Fungi</taxon>
        <taxon>Dikarya</taxon>
        <taxon>Ascomycota</taxon>
        <taxon>Pezizomycotina</taxon>
        <taxon>Sordariomycetes</taxon>
        <taxon>Hypocreomycetidae</taxon>
        <taxon>Hypocreales</taxon>
        <taxon>Clavicipitaceae</taxon>
        <taxon>Clavicipitaceae incertae sedis</taxon>
        <taxon>'Torrubiella' clade</taxon>
    </lineage>
</organism>
<feature type="transmembrane region" description="Helical" evidence="10">
    <location>
        <begin position="306"/>
        <end position="328"/>
    </location>
</feature>
<protein>
    <submittedName>
        <fullName evidence="11">Putative Small oligopeptide opt family</fullName>
    </submittedName>
</protein>
<feature type="transmembrane region" description="Helical" evidence="10">
    <location>
        <begin position="234"/>
        <end position="261"/>
    </location>
</feature>
<dbReference type="NCBIfam" id="TIGR00727">
    <property type="entry name" value="ISP4_OPT"/>
    <property type="match status" value="1"/>
</dbReference>
<feature type="transmembrane region" description="Helical" evidence="10">
    <location>
        <begin position="383"/>
        <end position="404"/>
    </location>
</feature>
<feature type="region of interest" description="Disordered" evidence="9">
    <location>
        <begin position="1"/>
        <end position="31"/>
    </location>
</feature>
<evidence type="ECO:0000256" key="7">
    <source>
        <dbReference type="ARBA" id="ARBA00022989"/>
    </source>
</evidence>
<dbReference type="PANTHER" id="PTHR22601">
    <property type="entry name" value="ISP4 LIKE PROTEIN"/>
    <property type="match status" value="1"/>
</dbReference>
<evidence type="ECO:0000256" key="9">
    <source>
        <dbReference type="SAM" id="MobiDB-lite"/>
    </source>
</evidence>
<evidence type="ECO:0000256" key="8">
    <source>
        <dbReference type="ARBA" id="ARBA00023136"/>
    </source>
</evidence>
<feature type="transmembrane region" description="Helical" evidence="10">
    <location>
        <begin position="553"/>
        <end position="573"/>
    </location>
</feature>
<dbReference type="InterPro" id="IPR004648">
    <property type="entry name" value="Oligpept_transpt"/>
</dbReference>
<keyword evidence="7 10" id="KW-1133">Transmembrane helix</keyword>
<dbReference type="Pfam" id="PF03169">
    <property type="entry name" value="OPT"/>
    <property type="match status" value="1"/>
</dbReference>
<dbReference type="NCBIfam" id="TIGR00728">
    <property type="entry name" value="OPT_sfam"/>
    <property type="match status" value="1"/>
</dbReference>
<feature type="transmembrane region" description="Helical" evidence="10">
    <location>
        <begin position="622"/>
        <end position="641"/>
    </location>
</feature>
<keyword evidence="4 10" id="KW-0812">Transmembrane</keyword>
<evidence type="ECO:0000256" key="6">
    <source>
        <dbReference type="ARBA" id="ARBA00022927"/>
    </source>
</evidence>
<feature type="transmembrane region" description="Helical" evidence="10">
    <location>
        <begin position="446"/>
        <end position="467"/>
    </location>
</feature>
<sequence length="765" mass="86930">MAEPIQRPTVAAKDYSDDDKDATTQTAKERFDDERSITDSEILHAAGVGLRQDDPTLPCLTLRMWVIGIAFCLLGSGVNTLFTFRFPSVTLSQSAIQFLAYPVGKVWEFVLPDIGFTAFGVRHSLNPGPFNYKENILIYILANLSFLTRLSADVLTEQRVFYGLRLGWGFEITITLATMLFGFALAGLCRAVVIEPKSLVWPGVLGNTALNNALHSVEKNTETGSIAMSSRYKFFMMAFSASFIWYWFPDFIFPALGYFTWVCWIAPRNKVVNQVFGMKSGLGLIPVTFDWAQVAYIGSPLVIPTWAILNVLASLVFWIYIITPVIYYTNTWYTAYLPVQSNSIYDNKGEVYNVTRVINKKNGFVLDLHKYNDYSPIYLPVTYALNTFGLCFATIPALFTWLLLEKRQEILEAMRTSPLLKLFNRNKSDDEVQPNNSSPYRQVSSLWYIVVLLVSLGVGIFACEYYPVQLHWYGVILAYVVSAVFFIPLAWLYATTNVKIQIDIFCRLLAGYIWEGKVLANIWFFNLGYITGIKGLAFAQDIKLGMYCNIPPLYLFTVQVVGIIMGSLGQVSVLNWALDHIPKICTKDAENGFNCPFSRTHFNTSMIWGAIGPRRFFAPDALFRPLLWFFLLGALLPTAVYILKRRVFPNVKVLHYIHIPLFLGGLNYIPPASGVNYGSWCLVGLLFSVYIKNHYRHWWTRYNFLLSSAMDCSVAICGILIFFALFYTGASKHFKWWGTQVHQNTCDWDSCTYMSLGKNKTIPKY</sequence>
<keyword evidence="3" id="KW-0813">Transport</keyword>
<keyword evidence="8 10" id="KW-0472">Membrane</keyword>
<gene>
    <name evidence="11" type="ORF">VHEMI02184</name>
</gene>
<name>A0A0A1T7G3_9HYPO</name>
<evidence type="ECO:0000256" key="3">
    <source>
        <dbReference type="ARBA" id="ARBA00022448"/>
    </source>
</evidence>
<dbReference type="OrthoDB" id="9986677at2759"/>
<comment type="subcellular location">
    <subcellularLocation>
        <location evidence="1">Membrane</location>
        <topology evidence="1">Multi-pass membrane protein</topology>
    </subcellularLocation>
</comment>
<dbReference type="AlphaFoldDB" id="A0A0A1T7G3"/>
<dbReference type="EMBL" id="CDHN01000001">
    <property type="protein sequence ID" value="CEJ82095.1"/>
    <property type="molecule type" value="Genomic_DNA"/>
</dbReference>